<evidence type="ECO:0000313" key="4">
    <source>
        <dbReference type="Proteomes" id="UP000320225"/>
    </source>
</evidence>
<protein>
    <submittedName>
        <fullName evidence="3">Polyamine aminopropyltransferase</fullName>
        <ecNumber evidence="3">2.5.1.104</ecNumber>
    </submittedName>
</protein>
<dbReference type="SUPFAM" id="SSF53335">
    <property type="entry name" value="S-adenosyl-L-methionine-dependent methyltransferases"/>
    <property type="match status" value="1"/>
</dbReference>
<name>A0A554WNB7_9BURK</name>
<dbReference type="Gene3D" id="3.40.50.150">
    <property type="entry name" value="Vaccinia Virus protein VP39"/>
    <property type="match status" value="1"/>
</dbReference>
<feature type="transmembrane region" description="Helical" evidence="2">
    <location>
        <begin position="193"/>
        <end position="219"/>
    </location>
</feature>
<dbReference type="InterPro" id="IPR029063">
    <property type="entry name" value="SAM-dependent_MTases_sf"/>
</dbReference>
<evidence type="ECO:0000256" key="1">
    <source>
        <dbReference type="ARBA" id="ARBA00023115"/>
    </source>
</evidence>
<dbReference type="GO" id="GO:0006596">
    <property type="term" value="P:polyamine biosynthetic process"/>
    <property type="evidence" value="ECO:0007669"/>
    <property type="project" value="UniProtKB-KW"/>
</dbReference>
<dbReference type="PANTHER" id="PTHR43317:SF1">
    <property type="entry name" value="THERMOSPERMINE SYNTHASE ACAULIS5"/>
    <property type="match status" value="1"/>
</dbReference>
<dbReference type="OrthoDB" id="9793120at2"/>
<keyword evidence="2" id="KW-1133">Transmembrane helix</keyword>
<gene>
    <name evidence="3" type="primary">speE_2</name>
    <name evidence="3" type="ORF">Tsedi_01644</name>
</gene>
<dbReference type="NCBIfam" id="NF037959">
    <property type="entry name" value="MFS_SpdSyn"/>
    <property type="match status" value="1"/>
</dbReference>
<keyword evidence="3" id="KW-0808">Transferase</keyword>
<dbReference type="AlphaFoldDB" id="A0A554WNB7"/>
<dbReference type="Pfam" id="PF01564">
    <property type="entry name" value="Spermine_synth"/>
    <property type="match status" value="1"/>
</dbReference>
<reference evidence="3 4" key="1">
    <citation type="submission" date="2019-07" db="EMBL/GenBank/DDBJ databases">
        <title>Tepidimonas sediminis YIM 72259 draft genome.</title>
        <authorList>
            <person name="Da Costa M.S."/>
            <person name="Froufe H.J.C."/>
            <person name="Egas C."/>
            <person name="Albuquerque L."/>
        </authorList>
    </citation>
    <scope>NUCLEOTIDE SEQUENCE [LARGE SCALE GENOMIC DNA]</scope>
    <source>
        <strain evidence="3 4">YIM 72259</strain>
    </source>
</reference>
<comment type="caution">
    <text evidence="3">The sequence shown here is derived from an EMBL/GenBank/DDBJ whole genome shotgun (WGS) entry which is preliminary data.</text>
</comment>
<sequence length="508" mass="55733">MKTATPAWVVSALVGFASLGQEILWIRIVGFANGNSPQTFSLVLSLFLFGIALGSLAGKRACDNQPPDAIQTFGARSLFLSGVVDLSAAWLIILAAGNFLLIPIMACIIIATAASKAALFPVVHHLGGTLGAADTGRSIAWIYFANIIGATAAPLFIGFWWLDRMTSQSIMLALGAITAATGGLLAPKLSRRVALSATGIGGVIAVILTAPHTALYTALTNPTAEQSVGFLLENRHGVIHTLTQPAADETVYGGNVYDGKINIDLINNSNRIDRVYLLAALHPEPRRILVIGLSGGSWTRVLSSLPSVERIDAIELNPGYIYLISQRPTVEPILRDDRVRIHIDDGRRWLRRNPTERYDLIVMNTTFHWRALATNLLSREFLDLARTHLETNGILAFNATGSPDALKTAATVFPFAFRWKDSTFIYAANYDFTSIDHLAARQRIKKVVKNLYMSDKYDEKRLSETIDGLLSKPWISVEEEEKLVGRALETITDQNMITEYRYGRSARR</sequence>
<organism evidence="3 4">
    <name type="scientific">Tepidimonas sediminis</name>
    <dbReference type="NCBI Taxonomy" id="2588941"/>
    <lineage>
        <taxon>Bacteria</taxon>
        <taxon>Pseudomonadati</taxon>
        <taxon>Pseudomonadota</taxon>
        <taxon>Betaproteobacteria</taxon>
        <taxon>Burkholderiales</taxon>
        <taxon>Tepidimonas</taxon>
    </lineage>
</organism>
<feature type="transmembrane region" description="Helical" evidence="2">
    <location>
        <begin position="102"/>
        <end position="127"/>
    </location>
</feature>
<evidence type="ECO:0000313" key="3">
    <source>
        <dbReference type="EMBL" id="TSE25074.1"/>
    </source>
</evidence>
<dbReference type="GO" id="GO:0016740">
    <property type="term" value="F:transferase activity"/>
    <property type="evidence" value="ECO:0007669"/>
    <property type="project" value="UniProtKB-KW"/>
</dbReference>
<accession>A0A554WNB7</accession>
<proteinExistence type="predicted"/>
<feature type="transmembrane region" description="Helical" evidence="2">
    <location>
        <begin position="139"/>
        <end position="162"/>
    </location>
</feature>
<keyword evidence="2" id="KW-0472">Membrane</keyword>
<dbReference type="EC" id="2.5.1.104" evidence="3"/>
<dbReference type="RefSeq" id="WP_143895537.1">
    <property type="nucleotide sequence ID" value="NZ_VJND01000009.1"/>
</dbReference>
<feature type="transmembrane region" description="Helical" evidence="2">
    <location>
        <begin position="78"/>
        <end position="96"/>
    </location>
</feature>
<dbReference type="PANTHER" id="PTHR43317">
    <property type="entry name" value="THERMOSPERMINE SYNTHASE ACAULIS5"/>
    <property type="match status" value="1"/>
</dbReference>
<keyword evidence="4" id="KW-1185">Reference proteome</keyword>
<feature type="transmembrane region" description="Helical" evidence="2">
    <location>
        <begin position="168"/>
        <end position="186"/>
    </location>
</feature>
<dbReference type="Proteomes" id="UP000320225">
    <property type="component" value="Unassembled WGS sequence"/>
</dbReference>
<dbReference type="CDD" id="cd02440">
    <property type="entry name" value="AdoMet_MTases"/>
    <property type="match status" value="1"/>
</dbReference>
<keyword evidence="1" id="KW-0620">Polyamine biosynthesis</keyword>
<dbReference type="EMBL" id="VJND01000009">
    <property type="protein sequence ID" value="TSE25074.1"/>
    <property type="molecule type" value="Genomic_DNA"/>
</dbReference>
<evidence type="ECO:0000256" key="2">
    <source>
        <dbReference type="SAM" id="Phobius"/>
    </source>
</evidence>
<keyword evidence="2" id="KW-0812">Transmembrane</keyword>
<feature type="transmembrane region" description="Helical" evidence="2">
    <location>
        <begin position="39"/>
        <end position="57"/>
    </location>
</feature>